<evidence type="ECO:0000313" key="2">
    <source>
        <dbReference type="EMBL" id="KRX06125.1"/>
    </source>
</evidence>
<sequence length="381" mass="44768">MGEILNNLPDFGNQSPIKKNEGLEQKRRYTQKKKQTFTFDPDSIKKLEKQKEYYRDQIFGSNETNSGSNLSQGLPLKYNKYEQGNKQIKNKFDQKLQLGKVEFQRKSQIFIGDQNDSITFDENSSKQLYRSPRKQIMKMTCSKQTMGSSGKFSLNSSPIRLKRKPDILKTNQIIEQNKSEKLLSFQNTILNNQSQNQSQIQFQNIDVSNFSYSPNKDKKQNKKIFVREKSVEEQQNQNYNQNQFYGYQKQLYQIQSYNDLGVKDKKSEIFQNFENSKQDLVKSRHRAQKIGQKQKSYKKISFQIDSTDSLDKLRNQQKNQQYQENEDFLGTFGNQNQVDSLNQQGKISIKNEKFENQSFQKSKSISPVRVQIKSRSNSKKN</sequence>
<accession>A0A0V0QVL3</accession>
<feature type="region of interest" description="Disordered" evidence="1">
    <location>
        <begin position="1"/>
        <end position="35"/>
    </location>
</feature>
<keyword evidence="3" id="KW-1185">Reference proteome</keyword>
<dbReference type="EMBL" id="LDAU01000100">
    <property type="protein sequence ID" value="KRX06125.1"/>
    <property type="molecule type" value="Genomic_DNA"/>
</dbReference>
<reference evidence="2 3" key="1">
    <citation type="journal article" date="2015" name="Sci. Rep.">
        <title>Genome of the facultative scuticociliatosis pathogen Pseudocohnilembus persalinus provides insight into its virulence through horizontal gene transfer.</title>
        <authorList>
            <person name="Xiong J."/>
            <person name="Wang G."/>
            <person name="Cheng J."/>
            <person name="Tian M."/>
            <person name="Pan X."/>
            <person name="Warren A."/>
            <person name="Jiang C."/>
            <person name="Yuan D."/>
            <person name="Miao W."/>
        </authorList>
    </citation>
    <scope>NUCLEOTIDE SEQUENCE [LARGE SCALE GENOMIC DNA]</scope>
    <source>
        <strain evidence="2">36N120E</strain>
    </source>
</reference>
<dbReference type="AlphaFoldDB" id="A0A0V0QVL3"/>
<feature type="compositionally biased region" description="Basic and acidic residues" evidence="1">
    <location>
        <begin position="18"/>
        <end position="27"/>
    </location>
</feature>
<proteinExistence type="predicted"/>
<evidence type="ECO:0000313" key="3">
    <source>
        <dbReference type="Proteomes" id="UP000054937"/>
    </source>
</evidence>
<protein>
    <submittedName>
        <fullName evidence="2">Uncharacterized protein</fullName>
    </submittedName>
</protein>
<dbReference type="Proteomes" id="UP000054937">
    <property type="component" value="Unassembled WGS sequence"/>
</dbReference>
<name>A0A0V0QVL3_PSEPJ</name>
<organism evidence="2 3">
    <name type="scientific">Pseudocohnilembus persalinus</name>
    <name type="common">Ciliate</name>
    <dbReference type="NCBI Taxonomy" id="266149"/>
    <lineage>
        <taxon>Eukaryota</taxon>
        <taxon>Sar</taxon>
        <taxon>Alveolata</taxon>
        <taxon>Ciliophora</taxon>
        <taxon>Intramacronucleata</taxon>
        <taxon>Oligohymenophorea</taxon>
        <taxon>Scuticociliatia</taxon>
        <taxon>Philasterida</taxon>
        <taxon>Pseudocohnilembidae</taxon>
        <taxon>Pseudocohnilembus</taxon>
    </lineage>
</organism>
<gene>
    <name evidence="2" type="ORF">PPERSA_00005</name>
</gene>
<comment type="caution">
    <text evidence="2">The sequence shown here is derived from an EMBL/GenBank/DDBJ whole genome shotgun (WGS) entry which is preliminary data.</text>
</comment>
<feature type="region of interest" description="Disordered" evidence="1">
    <location>
        <begin position="358"/>
        <end position="381"/>
    </location>
</feature>
<evidence type="ECO:0000256" key="1">
    <source>
        <dbReference type="SAM" id="MobiDB-lite"/>
    </source>
</evidence>
<dbReference type="InParanoid" id="A0A0V0QVL3"/>